<name>A0A4T0UUT2_9NEIS</name>
<dbReference type="InterPro" id="IPR036386">
    <property type="entry name" value="HscB_C_sf"/>
</dbReference>
<dbReference type="GO" id="GO:0044571">
    <property type="term" value="P:[2Fe-2S] cluster assembly"/>
    <property type="evidence" value="ECO:0007669"/>
    <property type="project" value="InterPro"/>
</dbReference>
<dbReference type="RefSeq" id="WP_136553309.1">
    <property type="nucleotide sequence ID" value="NZ_STGJ01000009.1"/>
</dbReference>
<gene>
    <name evidence="4 7" type="primary">hscB</name>
    <name evidence="7" type="ORF">E5K04_09250</name>
</gene>
<dbReference type="EMBL" id="STGJ01000009">
    <property type="protein sequence ID" value="TIC82335.1"/>
    <property type="molecule type" value="Genomic_DNA"/>
</dbReference>
<dbReference type="AlphaFoldDB" id="A0A4T0UUT2"/>
<accession>A0A4T0UUT2</accession>
<dbReference type="InterPro" id="IPR001623">
    <property type="entry name" value="DnaJ_domain"/>
</dbReference>
<evidence type="ECO:0000256" key="1">
    <source>
        <dbReference type="ARBA" id="ARBA00010476"/>
    </source>
</evidence>
<comment type="subunit">
    <text evidence="4">Interacts with HscA and stimulates its ATPase activity.</text>
</comment>
<evidence type="ECO:0000256" key="2">
    <source>
        <dbReference type="ARBA" id="ARBA00023186"/>
    </source>
</evidence>
<protein>
    <recommendedName>
        <fullName evidence="4">Co-chaperone protein HscB homolog</fullName>
    </recommendedName>
</protein>
<sequence length="177" mass="20127">MNLDLKQDFFALFALPRRYAIDAATLDTAWRALAAEVHPDRFASAPDAERRDALMRATRVNEAYQTLKKPVNRARYLLKLSGVDTQEETNTRMPVDFLMAQLAWRETLEAAREASDIDALEALLSEIRTDTRELEAALEDAIDTRGELEEGALLVRKLRFLEKIEQETGDAIEALLY</sequence>
<keyword evidence="8" id="KW-1185">Reference proteome</keyword>
<dbReference type="Proteomes" id="UP000308891">
    <property type="component" value="Unassembled WGS sequence"/>
</dbReference>
<organism evidence="7 8">
    <name type="scientific">Crenobacter intestini</name>
    <dbReference type="NCBI Taxonomy" id="2563443"/>
    <lineage>
        <taxon>Bacteria</taxon>
        <taxon>Pseudomonadati</taxon>
        <taxon>Pseudomonadota</taxon>
        <taxon>Betaproteobacteria</taxon>
        <taxon>Neisseriales</taxon>
        <taxon>Neisseriaceae</taxon>
        <taxon>Crenobacter</taxon>
    </lineage>
</organism>
<dbReference type="NCBIfam" id="NF002935">
    <property type="entry name" value="PRK03578.1"/>
    <property type="match status" value="1"/>
</dbReference>
<dbReference type="GO" id="GO:0001671">
    <property type="term" value="F:ATPase activator activity"/>
    <property type="evidence" value="ECO:0007669"/>
    <property type="project" value="InterPro"/>
</dbReference>
<feature type="coiled-coil region" evidence="5">
    <location>
        <begin position="117"/>
        <end position="144"/>
    </location>
</feature>
<dbReference type="NCBIfam" id="TIGR00714">
    <property type="entry name" value="hscB"/>
    <property type="match status" value="1"/>
</dbReference>
<dbReference type="GO" id="GO:0051259">
    <property type="term" value="P:protein complex oligomerization"/>
    <property type="evidence" value="ECO:0007669"/>
    <property type="project" value="InterPro"/>
</dbReference>
<dbReference type="GO" id="GO:0006457">
    <property type="term" value="P:protein folding"/>
    <property type="evidence" value="ECO:0007669"/>
    <property type="project" value="UniProtKB-UniRule"/>
</dbReference>
<dbReference type="CDD" id="cd06257">
    <property type="entry name" value="DnaJ"/>
    <property type="match status" value="1"/>
</dbReference>
<comment type="caution">
    <text evidence="7">The sequence shown here is derived from an EMBL/GenBank/DDBJ whole genome shotgun (WGS) entry which is preliminary data.</text>
</comment>
<keyword evidence="5" id="KW-0175">Coiled coil</keyword>
<dbReference type="SMART" id="SM00271">
    <property type="entry name" value="DnaJ"/>
    <property type="match status" value="1"/>
</dbReference>
<evidence type="ECO:0000259" key="6">
    <source>
        <dbReference type="PROSITE" id="PS50076"/>
    </source>
</evidence>
<dbReference type="SUPFAM" id="SSF46565">
    <property type="entry name" value="Chaperone J-domain"/>
    <property type="match status" value="1"/>
</dbReference>
<evidence type="ECO:0000256" key="3">
    <source>
        <dbReference type="ARBA" id="ARBA00025596"/>
    </source>
</evidence>
<dbReference type="Pfam" id="PF00226">
    <property type="entry name" value="DnaJ"/>
    <property type="match status" value="1"/>
</dbReference>
<dbReference type="PANTHER" id="PTHR14021:SF15">
    <property type="entry name" value="IRON-SULFUR CLUSTER CO-CHAPERONE PROTEIN HSCB"/>
    <property type="match status" value="1"/>
</dbReference>
<evidence type="ECO:0000313" key="8">
    <source>
        <dbReference type="Proteomes" id="UP000308891"/>
    </source>
</evidence>
<evidence type="ECO:0000256" key="4">
    <source>
        <dbReference type="HAMAP-Rule" id="MF_00682"/>
    </source>
</evidence>
<dbReference type="Pfam" id="PF07743">
    <property type="entry name" value="HSCB_C"/>
    <property type="match status" value="1"/>
</dbReference>
<dbReference type="GO" id="GO:0051087">
    <property type="term" value="F:protein-folding chaperone binding"/>
    <property type="evidence" value="ECO:0007669"/>
    <property type="project" value="InterPro"/>
</dbReference>
<reference evidence="7 8" key="1">
    <citation type="submission" date="2019-04" db="EMBL/GenBank/DDBJ databases">
        <title>Crenobacter sp. nov.</title>
        <authorList>
            <person name="Shi S."/>
        </authorList>
    </citation>
    <scope>NUCLEOTIDE SEQUENCE [LARGE SCALE GENOMIC DNA]</scope>
    <source>
        <strain evidence="7 8">GY 70310</strain>
    </source>
</reference>
<evidence type="ECO:0000313" key="7">
    <source>
        <dbReference type="EMBL" id="TIC82335.1"/>
    </source>
</evidence>
<dbReference type="OrthoDB" id="287587at2"/>
<proteinExistence type="inferred from homology"/>
<dbReference type="Gene3D" id="1.20.1280.20">
    <property type="entry name" value="HscB, C-terminal domain"/>
    <property type="match status" value="1"/>
</dbReference>
<dbReference type="HAMAP" id="MF_00682">
    <property type="entry name" value="HscB"/>
    <property type="match status" value="1"/>
</dbReference>
<keyword evidence="2 4" id="KW-0143">Chaperone</keyword>
<evidence type="ECO:0000256" key="5">
    <source>
        <dbReference type="SAM" id="Coils"/>
    </source>
</evidence>
<dbReference type="GO" id="GO:1990230">
    <property type="term" value="C:iron-sulfur cluster transfer complex"/>
    <property type="evidence" value="ECO:0007669"/>
    <property type="project" value="TreeGrafter"/>
</dbReference>
<dbReference type="InterPro" id="IPR009073">
    <property type="entry name" value="HscB_oligo_C"/>
</dbReference>
<dbReference type="InterPro" id="IPR036869">
    <property type="entry name" value="J_dom_sf"/>
</dbReference>
<dbReference type="Gene3D" id="1.10.287.110">
    <property type="entry name" value="DnaJ domain"/>
    <property type="match status" value="1"/>
</dbReference>
<dbReference type="PANTHER" id="PTHR14021">
    <property type="entry name" value="IRON-SULFUR CLUSTER CO-CHAPERONE PROTEIN HSCB"/>
    <property type="match status" value="1"/>
</dbReference>
<feature type="domain" description="J" evidence="6">
    <location>
        <begin position="8"/>
        <end position="80"/>
    </location>
</feature>
<dbReference type="PROSITE" id="PS50076">
    <property type="entry name" value="DNAJ_2"/>
    <property type="match status" value="1"/>
</dbReference>
<dbReference type="SUPFAM" id="SSF47144">
    <property type="entry name" value="HSC20 (HSCB), C-terminal oligomerisation domain"/>
    <property type="match status" value="1"/>
</dbReference>
<comment type="similarity">
    <text evidence="1 4">Belongs to the HscB family.</text>
</comment>
<comment type="function">
    <text evidence="3 4">Co-chaperone involved in the maturation of iron-sulfur cluster-containing proteins. Seems to help targeting proteins to be folded toward HscA.</text>
</comment>
<dbReference type="InterPro" id="IPR004640">
    <property type="entry name" value="HscB"/>
</dbReference>